<dbReference type="AlphaFoldDB" id="A3EXQ4"/>
<proteinExistence type="evidence at transcript level"/>
<dbReference type="Gene3D" id="2.40.128.20">
    <property type="match status" value="1"/>
</dbReference>
<dbReference type="SUPFAM" id="SSF50814">
    <property type="entry name" value="Lipocalins"/>
    <property type="match status" value="1"/>
</dbReference>
<feature type="non-terminal residue" evidence="4">
    <location>
        <position position="1"/>
    </location>
</feature>
<accession>A3EXQ4</accession>
<name>A3EXQ4_MACHI</name>
<dbReference type="FunFam" id="2.40.128.20:FF:000026">
    <property type="entry name" value="Apolipoprotein D-like Protein"/>
    <property type="match status" value="1"/>
</dbReference>
<dbReference type="InterPro" id="IPR000566">
    <property type="entry name" value="Lipocln_cytosolic_FA-bd_dom"/>
</dbReference>
<feature type="domain" description="Lipocalin/cytosolic fatty-acid binding" evidence="3">
    <location>
        <begin position="27"/>
        <end position="144"/>
    </location>
</feature>
<evidence type="ECO:0000256" key="1">
    <source>
        <dbReference type="ARBA" id="ARBA00023157"/>
    </source>
</evidence>
<dbReference type="PROSITE" id="PS00213">
    <property type="entry name" value="LIPOCALIN"/>
    <property type="match status" value="1"/>
</dbReference>
<dbReference type="GO" id="GO:0006629">
    <property type="term" value="P:lipid metabolic process"/>
    <property type="evidence" value="ECO:0007669"/>
    <property type="project" value="TreeGrafter"/>
</dbReference>
<protein>
    <recommendedName>
        <fullName evidence="3">Lipocalin/cytosolic fatty-acid binding domain-containing protein</fullName>
    </recommendedName>
</protein>
<dbReference type="Pfam" id="PF08212">
    <property type="entry name" value="Lipocalin_2"/>
    <property type="match status" value="1"/>
</dbReference>
<feature type="compositionally biased region" description="Basic and acidic residues" evidence="2">
    <location>
        <begin position="211"/>
        <end position="237"/>
    </location>
</feature>
<dbReference type="PANTHER" id="PTHR10612">
    <property type="entry name" value="APOLIPOPROTEIN D"/>
    <property type="match status" value="1"/>
</dbReference>
<dbReference type="PRINTS" id="PR01273">
    <property type="entry name" value="INVTBRTCOLOR"/>
</dbReference>
<organism evidence="4">
    <name type="scientific">Maconellicoccus hirsutus</name>
    <name type="common">Pink hibiscus mealybug</name>
    <dbReference type="NCBI Taxonomy" id="177089"/>
    <lineage>
        <taxon>Eukaryota</taxon>
        <taxon>Metazoa</taxon>
        <taxon>Ecdysozoa</taxon>
        <taxon>Arthropoda</taxon>
        <taxon>Hexapoda</taxon>
        <taxon>Insecta</taxon>
        <taxon>Pterygota</taxon>
        <taxon>Neoptera</taxon>
        <taxon>Paraneoptera</taxon>
        <taxon>Hemiptera</taxon>
        <taxon>Sternorrhyncha</taxon>
        <taxon>Coccoidea</taxon>
        <taxon>Pseudococcidae</taxon>
        <taxon>Maconellicoccus</taxon>
    </lineage>
</organism>
<dbReference type="InterPro" id="IPR003057">
    <property type="entry name" value="Invtbrt_color"/>
</dbReference>
<dbReference type="PANTHER" id="PTHR10612:SF34">
    <property type="entry name" value="APOLIPOPROTEIN D"/>
    <property type="match status" value="1"/>
</dbReference>
<sequence>LVGIGLAAGQVPGFGGCPDFDSQPDFDMNKFLGTWYEAERYVNIFEAGTRCVKTNYTKAVDGRYLVANEIMNRFTSIKRVLEGEIRLVVKGSESKLNVKYPNLPIPYESQFIVLESDYDNYAVMWSCSSLGIINTQNAWILTREKLAPGTVLQKAYGVLDKFKLSRTFFVKTDQNSCEIAEAAENSSDSPSGNNASPSGNKKPQKNKNTQKKGEQSTGREEVVQADDHHVVDSHKSEVGVSPVAPVAAVVADHKVVADEKVVPVEQKVVSEQKVVPVDQKVADQKVEPVST</sequence>
<evidence type="ECO:0000256" key="2">
    <source>
        <dbReference type="SAM" id="MobiDB-lite"/>
    </source>
</evidence>
<dbReference type="InterPro" id="IPR022272">
    <property type="entry name" value="Lipocalin_CS"/>
</dbReference>
<dbReference type="GO" id="GO:0000302">
    <property type="term" value="P:response to reactive oxygen species"/>
    <property type="evidence" value="ECO:0007669"/>
    <property type="project" value="TreeGrafter"/>
</dbReference>
<dbReference type="InterPro" id="IPR012674">
    <property type="entry name" value="Calycin"/>
</dbReference>
<evidence type="ECO:0000313" key="4">
    <source>
        <dbReference type="EMBL" id="ABN11964.1"/>
    </source>
</evidence>
<feature type="compositionally biased region" description="Low complexity" evidence="2">
    <location>
        <begin position="185"/>
        <end position="201"/>
    </location>
</feature>
<keyword evidence="1" id="KW-1015">Disulfide bond</keyword>
<reference evidence="4" key="1">
    <citation type="submission" date="2006-10" db="EMBL/GenBank/DDBJ databases">
        <title>Expressed genes of the pink hibiscus mealybug, Maconellicoccus hirsutus.</title>
        <authorList>
            <person name="Hunter W.B."/>
            <person name="Hunnicutt L.E."/>
        </authorList>
    </citation>
    <scope>NUCLEOTIDE SEQUENCE</scope>
</reference>
<evidence type="ECO:0000259" key="3">
    <source>
        <dbReference type="Pfam" id="PF08212"/>
    </source>
</evidence>
<dbReference type="GO" id="GO:0031409">
    <property type="term" value="F:pigment binding"/>
    <property type="evidence" value="ECO:0007669"/>
    <property type="project" value="InterPro"/>
</dbReference>
<feature type="region of interest" description="Disordered" evidence="2">
    <location>
        <begin position="181"/>
        <end position="240"/>
    </location>
</feature>
<dbReference type="EMBL" id="EF091972">
    <property type="protein sequence ID" value="ABN11964.1"/>
    <property type="molecule type" value="mRNA"/>
</dbReference>
<dbReference type="GO" id="GO:0005737">
    <property type="term" value="C:cytoplasm"/>
    <property type="evidence" value="ECO:0007669"/>
    <property type="project" value="TreeGrafter"/>
</dbReference>